<feature type="transmembrane region" description="Helical" evidence="1">
    <location>
        <begin position="12"/>
        <end position="37"/>
    </location>
</feature>
<feature type="transmembrane region" description="Helical" evidence="1">
    <location>
        <begin position="146"/>
        <end position="170"/>
    </location>
</feature>
<keyword evidence="1" id="KW-1133">Transmembrane helix</keyword>
<dbReference type="KEGG" id="csc:Csac_1596"/>
<accession>A4XJV3</accession>
<protein>
    <submittedName>
        <fullName evidence="2">Uncharacterized protein</fullName>
    </submittedName>
</protein>
<dbReference type="EMBL" id="CP000679">
    <property type="protein sequence ID" value="ABP67188.2"/>
    <property type="molecule type" value="Genomic_DNA"/>
</dbReference>
<gene>
    <name evidence="2" type="ordered locus">Csac_1596</name>
</gene>
<name>A4XJV3_CALS8</name>
<evidence type="ECO:0000313" key="3">
    <source>
        <dbReference type="Proteomes" id="UP000000256"/>
    </source>
</evidence>
<evidence type="ECO:0000313" key="2">
    <source>
        <dbReference type="EMBL" id="ABP67188.2"/>
    </source>
</evidence>
<dbReference type="STRING" id="351627.Csac_1596"/>
<proteinExistence type="predicted"/>
<evidence type="ECO:0000256" key="1">
    <source>
        <dbReference type="SAM" id="Phobius"/>
    </source>
</evidence>
<reference evidence="2 3" key="1">
    <citation type="journal article" date="2008" name="Appl. Environ. Microbiol.">
        <title>Hydrogenomics of the extremely thermophilic bacterium Caldicellulosiruptor saccharolyticus.</title>
        <authorList>
            <person name="van de Werken H.J."/>
            <person name="Verhaart M.R."/>
            <person name="VanFossen A.L."/>
            <person name="Willquist K."/>
            <person name="Lewis D.L."/>
            <person name="Nichols J.D."/>
            <person name="Goorissen H.P."/>
            <person name="Mongodin E.F."/>
            <person name="Nelson K.E."/>
            <person name="van Niel E.W."/>
            <person name="Stams A.J."/>
            <person name="Ward D.E."/>
            <person name="de Vos W.M."/>
            <person name="van der Oost J."/>
            <person name="Kelly R.M."/>
            <person name="Kengen S.W."/>
        </authorList>
    </citation>
    <scope>NUCLEOTIDE SEQUENCE [LARGE SCALE GENOMIC DNA]</scope>
    <source>
        <strain evidence="3">ATCC 43494 / DSM 8903 / Tp8T 6331</strain>
    </source>
</reference>
<sequence>MLINKMNTKKVILYGLHILKNHFLTTVIFIAFMYLYFSLFRGTISQLISGIVISILYLYGNFSSGRYHAKKRDALPLSAATLSIIISTIPSIVFAYLASKNVSLNDKGLLKTHWLNVVYRLWNSPFIGIFSYADEIAKNMHSKSPIVISYWIVAAFLPVASFLGYVIGILETKGIVKLPEYSLFPKKKGQNKKQGKTGKSY</sequence>
<dbReference type="Proteomes" id="UP000000256">
    <property type="component" value="Chromosome"/>
</dbReference>
<keyword evidence="1" id="KW-0472">Membrane</keyword>
<organism evidence="2 3">
    <name type="scientific">Caldicellulosiruptor saccharolyticus (strain ATCC 43494 / DSM 8903 / Tp8T 6331)</name>
    <dbReference type="NCBI Taxonomy" id="351627"/>
    <lineage>
        <taxon>Bacteria</taxon>
        <taxon>Bacillati</taxon>
        <taxon>Bacillota</taxon>
        <taxon>Bacillota incertae sedis</taxon>
        <taxon>Caldicellulosiruptorales</taxon>
        <taxon>Caldicellulosiruptoraceae</taxon>
        <taxon>Caldicellulosiruptor</taxon>
    </lineage>
</organism>
<feature type="transmembrane region" description="Helical" evidence="1">
    <location>
        <begin position="74"/>
        <end position="97"/>
    </location>
</feature>
<feature type="transmembrane region" description="Helical" evidence="1">
    <location>
        <begin position="43"/>
        <end position="62"/>
    </location>
</feature>
<dbReference type="AlphaFoldDB" id="A4XJV3"/>
<keyword evidence="3" id="KW-1185">Reference proteome</keyword>
<dbReference type="HOGENOM" id="CLU_1388018_0_0_9"/>
<keyword evidence="1" id="KW-0812">Transmembrane</keyword>